<accession>D9W638</accession>
<evidence type="ECO:0000259" key="1">
    <source>
        <dbReference type="Pfam" id="PF03372"/>
    </source>
</evidence>
<dbReference type="STRING" id="457427.SSOG_00106"/>
<dbReference type="Pfam" id="PF03372">
    <property type="entry name" value="Exo_endo_phos"/>
    <property type="match status" value="1"/>
</dbReference>
<sequence length="66" mass="7298">MTAVWRGFPPVVTGDFNAWPDSDEVRRFGGRPVDGVWPSDHAAVLADLKVLSRGARPPRPSPWTSR</sequence>
<dbReference type="Proteomes" id="UP000003963">
    <property type="component" value="Unassembled WGS sequence"/>
</dbReference>
<dbReference type="EMBL" id="GG657754">
    <property type="protein sequence ID" value="EFL20394.1"/>
    <property type="molecule type" value="Genomic_DNA"/>
</dbReference>
<dbReference type="InterPro" id="IPR036691">
    <property type="entry name" value="Endo/exonu/phosph_ase_sf"/>
</dbReference>
<evidence type="ECO:0000313" key="3">
    <source>
        <dbReference type="Proteomes" id="UP000003963"/>
    </source>
</evidence>
<protein>
    <recommendedName>
        <fullName evidence="1">Endonuclease/exonuclease/phosphatase domain-containing protein</fullName>
    </recommendedName>
</protein>
<evidence type="ECO:0000313" key="2">
    <source>
        <dbReference type="EMBL" id="EFL20394.1"/>
    </source>
</evidence>
<gene>
    <name evidence="2" type="ORF">SSOG_00106</name>
</gene>
<dbReference type="GO" id="GO:0003824">
    <property type="term" value="F:catalytic activity"/>
    <property type="evidence" value="ECO:0007669"/>
    <property type="project" value="InterPro"/>
</dbReference>
<dbReference type="InterPro" id="IPR005135">
    <property type="entry name" value="Endo/exonuclease/phosphatase"/>
</dbReference>
<keyword evidence="3" id="KW-1185">Reference proteome</keyword>
<reference evidence="2 3" key="1">
    <citation type="submission" date="2009-02" db="EMBL/GenBank/DDBJ databases">
        <title>Annotation of Streptomyces hygroscopicus strain ATCC 53653.</title>
        <authorList>
            <consortium name="The Broad Institute Genome Sequencing Platform"/>
            <consortium name="Broad Institute Microbial Sequencing Center"/>
            <person name="Fischbach M."/>
            <person name="Godfrey P."/>
            <person name="Ward D."/>
            <person name="Young S."/>
            <person name="Zeng Q."/>
            <person name="Koehrsen M."/>
            <person name="Alvarado L."/>
            <person name="Berlin A.M."/>
            <person name="Bochicchio J."/>
            <person name="Borenstein D."/>
            <person name="Chapman S.B."/>
            <person name="Chen Z."/>
            <person name="Engels R."/>
            <person name="Freedman E."/>
            <person name="Gellesch M."/>
            <person name="Goldberg J."/>
            <person name="Griggs A."/>
            <person name="Gujja S."/>
            <person name="Heilman E.R."/>
            <person name="Heiman D.I."/>
            <person name="Hepburn T.A."/>
            <person name="Howarth C."/>
            <person name="Jen D."/>
            <person name="Larson L."/>
            <person name="Lewis B."/>
            <person name="Mehta T."/>
            <person name="Park D."/>
            <person name="Pearson M."/>
            <person name="Richards J."/>
            <person name="Roberts A."/>
            <person name="Saif S."/>
            <person name="Shea T.D."/>
            <person name="Shenoy N."/>
            <person name="Sisk P."/>
            <person name="Stolte C."/>
            <person name="Sykes S.N."/>
            <person name="Thomson T."/>
            <person name="Walk T."/>
            <person name="White J."/>
            <person name="Yandava C."/>
            <person name="Straight P."/>
            <person name="Clardy J."/>
            <person name="Hung D."/>
            <person name="Kolter R."/>
            <person name="Mekalanos J."/>
            <person name="Walker S."/>
            <person name="Walsh C.T."/>
            <person name="Wieland-Brown L.C."/>
            <person name="Haas B."/>
            <person name="Nusbaum C."/>
            <person name="Birren B."/>
        </authorList>
    </citation>
    <scope>NUCLEOTIDE SEQUENCE [LARGE SCALE GENOMIC DNA]</scope>
    <source>
        <strain evidence="2 3">ATCC 53653</strain>
    </source>
</reference>
<name>D9W638_9ACTN</name>
<dbReference type="SUPFAM" id="SSF56219">
    <property type="entry name" value="DNase I-like"/>
    <property type="match status" value="1"/>
</dbReference>
<proteinExistence type="predicted"/>
<organism evidence="2 3">
    <name type="scientific">Streptomyces himastatinicus ATCC 53653</name>
    <dbReference type="NCBI Taxonomy" id="457427"/>
    <lineage>
        <taxon>Bacteria</taxon>
        <taxon>Bacillati</taxon>
        <taxon>Actinomycetota</taxon>
        <taxon>Actinomycetes</taxon>
        <taxon>Kitasatosporales</taxon>
        <taxon>Streptomycetaceae</taxon>
        <taxon>Streptomyces</taxon>
        <taxon>Streptomyces violaceusniger group</taxon>
    </lineage>
</organism>
<feature type="domain" description="Endonuclease/exonuclease/phosphatase" evidence="1">
    <location>
        <begin position="4"/>
        <end position="51"/>
    </location>
</feature>
<dbReference type="AlphaFoldDB" id="D9W638"/>
<dbReference type="HOGENOM" id="CLU_2829380_0_0_11"/>